<evidence type="ECO:0000313" key="3">
    <source>
        <dbReference type="Proteomes" id="UP000264179"/>
    </source>
</evidence>
<reference evidence="2 3" key="1">
    <citation type="journal article" date="2018" name="Nat. Biotechnol.">
        <title>A standardized bacterial taxonomy based on genome phylogeny substantially revises the tree of life.</title>
        <authorList>
            <person name="Parks D.H."/>
            <person name="Chuvochina M."/>
            <person name="Waite D.W."/>
            <person name="Rinke C."/>
            <person name="Skarshewski A."/>
            <person name="Chaumeil P.A."/>
            <person name="Hugenholtz P."/>
        </authorList>
    </citation>
    <scope>NUCLEOTIDE SEQUENCE [LARGE SCALE GENOMIC DNA]</scope>
    <source>
        <strain evidence="2">UBA9881</strain>
    </source>
</reference>
<accession>A0A3D5N3U3</accession>
<dbReference type="EMBL" id="DPOP01000023">
    <property type="protein sequence ID" value="HCW66109.1"/>
    <property type="molecule type" value="Genomic_DNA"/>
</dbReference>
<organism evidence="2 3">
    <name type="scientific">Thalassospira lucentensis</name>
    <dbReference type="NCBI Taxonomy" id="168935"/>
    <lineage>
        <taxon>Bacteria</taxon>
        <taxon>Pseudomonadati</taxon>
        <taxon>Pseudomonadota</taxon>
        <taxon>Alphaproteobacteria</taxon>
        <taxon>Rhodospirillales</taxon>
        <taxon>Thalassospiraceae</taxon>
        <taxon>Thalassospira</taxon>
    </lineage>
</organism>
<name>A0A3D5N3U3_9PROT</name>
<sequence length="25" mass="2679">MKGSKKVIAALNKQLTAELSAADQY</sequence>
<dbReference type="Gene3D" id="1.20.1260.10">
    <property type="match status" value="1"/>
</dbReference>
<protein>
    <submittedName>
        <fullName evidence="2">Bacterioferritin</fullName>
    </submittedName>
</protein>
<dbReference type="InterPro" id="IPR012347">
    <property type="entry name" value="Ferritin-like"/>
</dbReference>
<dbReference type="AlphaFoldDB" id="A0A3D5N3U3"/>
<feature type="non-terminal residue" evidence="2">
    <location>
        <position position="25"/>
    </location>
</feature>
<evidence type="ECO:0000259" key="1">
    <source>
        <dbReference type="PROSITE" id="PS50905"/>
    </source>
</evidence>
<evidence type="ECO:0000313" key="2">
    <source>
        <dbReference type="EMBL" id="HCW66109.1"/>
    </source>
</evidence>
<dbReference type="PROSITE" id="PS50905">
    <property type="entry name" value="FERRITIN_LIKE"/>
    <property type="match status" value="1"/>
</dbReference>
<feature type="domain" description="Ferritin-like diiron" evidence="1">
    <location>
        <begin position="1"/>
        <end position="25"/>
    </location>
</feature>
<dbReference type="InterPro" id="IPR009078">
    <property type="entry name" value="Ferritin-like_SF"/>
</dbReference>
<proteinExistence type="predicted"/>
<gene>
    <name evidence="2" type="ORF">DHR80_02640</name>
</gene>
<dbReference type="SUPFAM" id="SSF47240">
    <property type="entry name" value="Ferritin-like"/>
    <property type="match status" value="1"/>
</dbReference>
<comment type="caution">
    <text evidence="2">The sequence shown here is derived from an EMBL/GenBank/DDBJ whole genome shotgun (WGS) entry which is preliminary data.</text>
</comment>
<dbReference type="Proteomes" id="UP000264179">
    <property type="component" value="Unassembled WGS sequence"/>
</dbReference>
<dbReference type="PROSITE" id="PS00549">
    <property type="entry name" value="BACTERIOFERRITIN"/>
    <property type="match status" value="1"/>
</dbReference>
<dbReference type="InterPro" id="IPR009040">
    <property type="entry name" value="Ferritin-like_diiron"/>
</dbReference>